<gene>
    <name evidence="2" type="ORF">CC86DRAFT_295254</name>
</gene>
<feature type="domain" description="Heterokaryon incompatibility" evidence="1">
    <location>
        <begin position="30"/>
        <end position="150"/>
    </location>
</feature>
<sequence length="450" mass="50563">MISAHGNWQALFSSGSCKLYKTSCKATGQYVALSYCWGKSLAYTTTTGNLKIHTQHGGIPFSQLPKTLQDAIFMVRYLNIGHLWADCLCIIQDDKADWEYEAAQMADVYSNAYLTIAATRATHCGEGFLQPRKVSDGDKVQFEDAQGHFQERVLAVRTLHFATNQMYWECAHSFEEENGIVRASDTDFYKEYSLESLAKDQDAWERMVQEYTSREMTYQSDKFPALSGVISALQKITGDTCYAGIWRSWFLLGLLWRIQHPDRDIYVFAPKQPRSVGFWRAPSWSFGALEGVVLYDILQRASRAWDFCSQLEHCNVVPSGSNPLGELKSGYASIRGPLTVISDTDQEIFGNTTNGKACKVHLSGHRYVYGGVYFDLEDYETCNILMITPYDGLALRPVNATTNTYVRVGAVWAFINMGIIHESGAKQSFAVHESPLSAADYPEPTLITLL</sequence>
<dbReference type="PANTHER" id="PTHR33112">
    <property type="entry name" value="DOMAIN PROTEIN, PUTATIVE-RELATED"/>
    <property type="match status" value="1"/>
</dbReference>
<organism evidence="2 3">
    <name type="scientific">Ophiobolus disseminans</name>
    <dbReference type="NCBI Taxonomy" id="1469910"/>
    <lineage>
        <taxon>Eukaryota</taxon>
        <taxon>Fungi</taxon>
        <taxon>Dikarya</taxon>
        <taxon>Ascomycota</taxon>
        <taxon>Pezizomycotina</taxon>
        <taxon>Dothideomycetes</taxon>
        <taxon>Pleosporomycetidae</taxon>
        <taxon>Pleosporales</taxon>
        <taxon>Pleosporineae</taxon>
        <taxon>Phaeosphaeriaceae</taxon>
        <taxon>Ophiobolus</taxon>
    </lineage>
</organism>
<dbReference type="Pfam" id="PF06985">
    <property type="entry name" value="HET"/>
    <property type="match status" value="1"/>
</dbReference>
<keyword evidence="3" id="KW-1185">Reference proteome</keyword>
<reference evidence="2" key="1">
    <citation type="journal article" date="2020" name="Stud. Mycol.">
        <title>101 Dothideomycetes genomes: a test case for predicting lifestyles and emergence of pathogens.</title>
        <authorList>
            <person name="Haridas S."/>
            <person name="Albert R."/>
            <person name="Binder M."/>
            <person name="Bloem J."/>
            <person name="Labutti K."/>
            <person name="Salamov A."/>
            <person name="Andreopoulos B."/>
            <person name="Baker S."/>
            <person name="Barry K."/>
            <person name="Bills G."/>
            <person name="Bluhm B."/>
            <person name="Cannon C."/>
            <person name="Castanera R."/>
            <person name="Culley D."/>
            <person name="Daum C."/>
            <person name="Ezra D."/>
            <person name="Gonzalez J."/>
            <person name="Henrissat B."/>
            <person name="Kuo A."/>
            <person name="Liang C."/>
            <person name="Lipzen A."/>
            <person name="Lutzoni F."/>
            <person name="Magnuson J."/>
            <person name="Mondo S."/>
            <person name="Nolan M."/>
            <person name="Ohm R."/>
            <person name="Pangilinan J."/>
            <person name="Park H.-J."/>
            <person name="Ramirez L."/>
            <person name="Alfaro M."/>
            <person name="Sun H."/>
            <person name="Tritt A."/>
            <person name="Yoshinaga Y."/>
            <person name="Zwiers L.-H."/>
            <person name="Turgeon B."/>
            <person name="Goodwin S."/>
            <person name="Spatafora J."/>
            <person name="Crous P."/>
            <person name="Grigoriev I."/>
        </authorList>
    </citation>
    <scope>NUCLEOTIDE SEQUENCE</scope>
    <source>
        <strain evidence="2">CBS 113818</strain>
    </source>
</reference>
<evidence type="ECO:0000259" key="1">
    <source>
        <dbReference type="Pfam" id="PF06985"/>
    </source>
</evidence>
<dbReference type="OrthoDB" id="5125733at2759"/>
<dbReference type="PANTHER" id="PTHR33112:SF16">
    <property type="entry name" value="HETEROKARYON INCOMPATIBILITY DOMAIN-CONTAINING PROTEIN"/>
    <property type="match status" value="1"/>
</dbReference>
<proteinExistence type="predicted"/>
<evidence type="ECO:0000313" key="2">
    <source>
        <dbReference type="EMBL" id="KAF2825366.1"/>
    </source>
</evidence>
<name>A0A6A6ZWZ9_9PLEO</name>
<accession>A0A6A6ZWZ9</accession>
<dbReference type="Proteomes" id="UP000799424">
    <property type="component" value="Unassembled WGS sequence"/>
</dbReference>
<dbReference type="AlphaFoldDB" id="A0A6A6ZWZ9"/>
<dbReference type="EMBL" id="MU006228">
    <property type="protein sequence ID" value="KAF2825366.1"/>
    <property type="molecule type" value="Genomic_DNA"/>
</dbReference>
<evidence type="ECO:0000313" key="3">
    <source>
        <dbReference type="Proteomes" id="UP000799424"/>
    </source>
</evidence>
<dbReference type="InterPro" id="IPR010730">
    <property type="entry name" value="HET"/>
</dbReference>
<protein>
    <submittedName>
        <fullName evidence="2">HET-domain-containing protein</fullName>
    </submittedName>
</protein>